<accession>A0ABW5K1F3</accession>
<evidence type="ECO:0000313" key="1">
    <source>
        <dbReference type="EMBL" id="MFD2542641.1"/>
    </source>
</evidence>
<dbReference type="RefSeq" id="WP_379903723.1">
    <property type="nucleotide sequence ID" value="NZ_JBHULM010000011.1"/>
</dbReference>
<proteinExistence type="predicted"/>
<dbReference type="EMBL" id="JBHULM010000011">
    <property type="protein sequence ID" value="MFD2542641.1"/>
    <property type="molecule type" value="Genomic_DNA"/>
</dbReference>
<organism evidence="1 2">
    <name type="scientific">Lacinutrix gracilariae</name>
    <dbReference type="NCBI Taxonomy" id="1747198"/>
    <lineage>
        <taxon>Bacteria</taxon>
        <taxon>Pseudomonadati</taxon>
        <taxon>Bacteroidota</taxon>
        <taxon>Flavobacteriia</taxon>
        <taxon>Flavobacteriales</taxon>
        <taxon>Flavobacteriaceae</taxon>
        <taxon>Lacinutrix</taxon>
    </lineage>
</organism>
<protein>
    <submittedName>
        <fullName evidence="1">Uncharacterized protein</fullName>
    </submittedName>
</protein>
<evidence type="ECO:0000313" key="2">
    <source>
        <dbReference type="Proteomes" id="UP001597467"/>
    </source>
</evidence>
<keyword evidence="2" id="KW-1185">Reference proteome</keyword>
<comment type="caution">
    <text evidence="1">The sequence shown here is derived from an EMBL/GenBank/DDBJ whole genome shotgun (WGS) entry which is preliminary data.</text>
</comment>
<sequence>MKKKLLLVVWLFLFIATYFQTSIFNSSMSTTEYLFVSSPAGETVENVIDGNIYTKYLDFNVEDGMGFIVGLGGSSLVAKSIDIPTLPIFSH</sequence>
<reference evidence="2" key="1">
    <citation type="journal article" date="2019" name="Int. J. Syst. Evol. Microbiol.">
        <title>The Global Catalogue of Microorganisms (GCM) 10K type strain sequencing project: providing services to taxonomists for standard genome sequencing and annotation.</title>
        <authorList>
            <consortium name="The Broad Institute Genomics Platform"/>
            <consortium name="The Broad Institute Genome Sequencing Center for Infectious Disease"/>
            <person name="Wu L."/>
            <person name="Ma J."/>
        </authorList>
    </citation>
    <scope>NUCLEOTIDE SEQUENCE [LARGE SCALE GENOMIC DNA]</scope>
    <source>
        <strain evidence="2">KCTC 42808</strain>
    </source>
</reference>
<name>A0ABW5K1F3_9FLAO</name>
<dbReference type="Proteomes" id="UP001597467">
    <property type="component" value="Unassembled WGS sequence"/>
</dbReference>
<gene>
    <name evidence="1" type="ORF">ACFSSB_09965</name>
</gene>